<dbReference type="InterPro" id="IPR001353">
    <property type="entry name" value="Proteasome_sua/b"/>
</dbReference>
<dbReference type="PANTHER" id="PTHR32194:SF3">
    <property type="entry name" value="PROTEASOME SUBUNIT BETA"/>
    <property type="match status" value="1"/>
</dbReference>
<keyword evidence="9" id="KW-0865">Zymogen</keyword>
<evidence type="ECO:0000256" key="7">
    <source>
        <dbReference type="ARBA" id="ARBA00022801"/>
    </source>
</evidence>
<comment type="catalytic activity">
    <reaction evidence="1">
        <text>Cleavage of peptide bonds with very broad specificity.</text>
        <dbReference type="EC" id="3.4.25.1"/>
    </reaction>
</comment>
<dbReference type="SUPFAM" id="SSF56235">
    <property type="entry name" value="N-terminal nucleophile aminohydrolases (Ntn hydrolases)"/>
    <property type="match status" value="1"/>
</dbReference>
<keyword evidence="4" id="KW-0963">Cytoplasm</keyword>
<dbReference type="PROSITE" id="PS51476">
    <property type="entry name" value="PROTEASOME_BETA_2"/>
    <property type="match status" value="1"/>
</dbReference>
<keyword evidence="5" id="KW-0645">Protease</keyword>
<dbReference type="EMBL" id="HBHI01007915">
    <property type="protein sequence ID" value="CAD9661065.1"/>
    <property type="molecule type" value="Transcribed_RNA"/>
</dbReference>
<reference evidence="10" key="1">
    <citation type="submission" date="2021-01" db="EMBL/GenBank/DDBJ databases">
        <authorList>
            <person name="Corre E."/>
            <person name="Pelletier E."/>
            <person name="Niang G."/>
            <person name="Scheremetjew M."/>
            <person name="Finn R."/>
            <person name="Kale V."/>
            <person name="Holt S."/>
            <person name="Cochrane G."/>
            <person name="Meng A."/>
            <person name="Brown T."/>
            <person name="Cohen L."/>
        </authorList>
    </citation>
    <scope>NUCLEOTIDE SEQUENCE</scope>
    <source>
        <strain evidence="10">CCMP1452</strain>
    </source>
</reference>
<sequence>MAGGAADCSFWIRKLQAEVKVHELTYSKSITVARASKLLADALYGNRGLGLSVGTMIMGFDNQNGASIYYIDDTGVRIKDTMFAVGSGSTFALGLLDTEKKENMSEDEAISLGIKAIRHATFRDAYSGGYIAVYVITSNGWRKVFSEDLALTSEIDSNTENK</sequence>
<keyword evidence="8" id="KW-0647">Proteasome</keyword>
<evidence type="ECO:0000256" key="5">
    <source>
        <dbReference type="ARBA" id="ARBA00022670"/>
    </source>
</evidence>
<gene>
    <name evidence="10" type="ORF">EANT1437_LOCUS4066</name>
</gene>
<dbReference type="GO" id="GO:0005737">
    <property type="term" value="C:cytoplasm"/>
    <property type="evidence" value="ECO:0007669"/>
    <property type="project" value="TreeGrafter"/>
</dbReference>
<dbReference type="InterPro" id="IPR000243">
    <property type="entry name" value="Pept_T1A_subB"/>
</dbReference>
<protein>
    <recommendedName>
        <fullName evidence="3">proteasome endopeptidase complex</fullName>
        <ecNumber evidence="3">3.4.25.1</ecNumber>
    </recommendedName>
</protein>
<dbReference type="Gene3D" id="3.60.20.10">
    <property type="entry name" value="Glutamine Phosphoribosylpyrophosphate, subunit 1, domain 1"/>
    <property type="match status" value="1"/>
</dbReference>
<keyword evidence="7" id="KW-0378">Hydrolase</keyword>
<accession>A0A7S2W1S9</accession>
<evidence type="ECO:0000256" key="9">
    <source>
        <dbReference type="ARBA" id="ARBA00023145"/>
    </source>
</evidence>
<dbReference type="InterPro" id="IPR023333">
    <property type="entry name" value="Proteasome_suB-type"/>
</dbReference>
<comment type="subcellular location">
    <subcellularLocation>
        <location evidence="2">Nucleus</location>
    </subcellularLocation>
</comment>
<evidence type="ECO:0000256" key="3">
    <source>
        <dbReference type="ARBA" id="ARBA00012039"/>
    </source>
</evidence>
<organism evidence="10">
    <name type="scientific">Eucampia antarctica</name>
    <dbReference type="NCBI Taxonomy" id="49252"/>
    <lineage>
        <taxon>Eukaryota</taxon>
        <taxon>Sar</taxon>
        <taxon>Stramenopiles</taxon>
        <taxon>Ochrophyta</taxon>
        <taxon>Bacillariophyta</taxon>
        <taxon>Mediophyceae</taxon>
        <taxon>Biddulphiophycidae</taxon>
        <taxon>Hemiaulales</taxon>
        <taxon>Hemiaulaceae</taxon>
        <taxon>Eucampia</taxon>
    </lineage>
</organism>
<dbReference type="GO" id="GO:0005634">
    <property type="term" value="C:nucleus"/>
    <property type="evidence" value="ECO:0007669"/>
    <property type="project" value="UniProtKB-SubCell"/>
</dbReference>
<name>A0A7S2W1S9_9STRA</name>
<dbReference type="PANTHER" id="PTHR32194">
    <property type="entry name" value="METALLOPROTEASE TLDD"/>
    <property type="match status" value="1"/>
</dbReference>
<evidence type="ECO:0000256" key="6">
    <source>
        <dbReference type="ARBA" id="ARBA00022698"/>
    </source>
</evidence>
<evidence type="ECO:0000256" key="1">
    <source>
        <dbReference type="ARBA" id="ARBA00001198"/>
    </source>
</evidence>
<evidence type="ECO:0000256" key="8">
    <source>
        <dbReference type="ARBA" id="ARBA00022942"/>
    </source>
</evidence>
<dbReference type="AlphaFoldDB" id="A0A7S2W1S9"/>
<dbReference type="GO" id="GO:0004298">
    <property type="term" value="F:threonine-type endopeptidase activity"/>
    <property type="evidence" value="ECO:0007669"/>
    <property type="project" value="UniProtKB-KW"/>
</dbReference>
<dbReference type="GO" id="GO:0005839">
    <property type="term" value="C:proteasome core complex"/>
    <property type="evidence" value="ECO:0007669"/>
    <property type="project" value="InterPro"/>
</dbReference>
<evidence type="ECO:0000256" key="4">
    <source>
        <dbReference type="ARBA" id="ARBA00022490"/>
    </source>
</evidence>
<evidence type="ECO:0000313" key="10">
    <source>
        <dbReference type="EMBL" id="CAD9661065.1"/>
    </source>
</evidence>
<dbReference type="PRINTS" id="PR00141">
    <property type="entry name" value="PROTEASOME"/>
</dbReference>
<proteinExistence type="predicted"/>
<dbReference type="InterPro" id="IPR029055">
    <property type="entry name" value="Ntn_hydrolases_N"/>
</dbReference>
<dbReference type="GO" id="GO:0051603">
    <property type="term" value="P:proteolysis involved in protein catabolic process"/>
    <property type="evidence" value="ECO:0007669"/>
    <property type="project" value="InterPro"/>
</dbReference>
<keyword evidence="6" id="KW-0888">Threonine protease</keyword>
<dbReference type="Pfam" id="PF00227">
    <property type="entry name" value="Proteasome"/>
    <property type="match status" value="1"/>
</dbReference>
<evidence type="ECO:0000256" key="2">
    <source>
        <dbReference type="ARBA" id="ARBA00004123"/>
    </source>
</evidence>
<dbReference type="EC" id="3.4.25.1" evidence="3"/>